<dbReference type="EMBL" id="JACXAI010000027">
    <property type="protein sequence ID" value="MBD1382228.1"/>
    <property type="molecule type" value="Genomic_DNA"/>
</dbReference>
<name>A0A926NKE4_9BACI</name>
<dbReference type="PROSITE" id="PS51819">
    <property type="entry name" value="VOC"/>
    <property type="match status" value="1"/>
</dbReference>
<comment type="caution">
    <text evidence="2">The sequence shown here is derived from an EMBL/GenBank/DDBJ whole genome shotgun (WGS) entry which is preliminary data.</text>
</comment>
<dbReference type="Proteomes" id="UP000626844">
    <property type="component" value="Unassembled WGS sequence"/>
</dbReference>
<dbReference type="PANTHER" id="PTHR33993:SF14">
    <property type="entry name" value="GB|AAF24581.1"/>
    <property type="match status" value="1"/>
</dbReference>
<dbReference type="RefSeq" id="WP_191160219.1">
    <property type="nucleotide sequence ID" value="NZ_JACXAI010000027.1"/>
</dbReference>
<keyword evidence="3" id="KW-1185">Reference proteome</keyword>
<accession>A0A926NKE4</accession>
<dbReference type="InterPro" id="IPR004360">
    <property type="entry name" value="Glyas_Fos-R_dOase_dom"/>
</dbReference>
<proteinExistence type="predicted"/>
<dbReference type="Pfam" id="PF00903">
    <property type="entry name" value="Glyoxalase"/>
    <property type="match status" value="1"/>
</dbReference>
<dbReference type="PANTHER" id="PTHR33993">
    <property type="entry name" value="GLYOXALASE-RELATED"/>
    <property type="match status" value="1"/>
</dbReference>
<reference evidence="2" key="1">
    <citation type="submission" date="2020-09" db="EMBL/GenBank/DDBJ databases">
        <title>A novel bacterium of genus Bacillus, isolated from South China Sea.</title>
        <authorList>
            <person name="Huang H."/>
            <person name="Mo K."/>
            <person name="Hu Y."/>
        </authorList>
    </citation>
    <scope>NUCLEOTIDE SEQUENCE</scope>
    <source>
        <strain evidence="2">IB182487</strain>
    </source>
</reference>
<dbReference type="InterPro" id="IPR029068">
    <property type="entry name" value="Glyas_Bleomycin-R_OHBP_Dase"/>
</dbReference>
<evidence type="ECO:0000259" key="1">
    <source>
        <dbReference type="PROSITE" id="PS51819"/>
    </source>
</evidence>
<gene>
    <name evidence="2" type="ORF">IC621_18570</name>
</gene>
<dbReference type="InterPro" id="IPR037523">
    <property type="entry name" value="VOC_core"/>
</dbReference>
<organism evidence="2 3">
    <name type="scientific">Metabacillus arenae</name>
    <dbReference type="NCBI Taxonomy" id="2771434"/>
    <lineage>
        <taxon>Bacteria</taxon>
        <taxon>Bacillati</taxon>
        <taxon>Bacillota</taxon>
        <taxon>Bacilli</taxon>
        <taxon>Bacillales</taxon>
        <taxon>Bacillaceae</taxon>
        <taxon>Metabacillus</taxon>
    </lineage>
</organism>
<dbReference type="AlphaFoldDB" id="A0A926NKE4"/>
<sequence>MEQNQKNSLAAQLGKIISADSTVNQAEEVRNFYKQVIGWEHTEVNMGGYSDYLMTTPDGQPVAGVCHQAGGNEGLPPVWLVYFQVSDLQESLTTCRTLGGKVLREPSGTGIGSYAVIEYPKGAICALSQM</sequence>
<dbReference type="CDD" id="cd07247">
    <property type="entry name" value="SgaA_N_like"/>
    <property type="match status" value="1"/>
</dbReference>
<dbReference type="Gene3D" id="3.10.180.10">
    <property type="entry name" value="2,3-Dihydroxybiphenyl 1,2-Dioxygenase, domain 1"/>
    <property type="match status" value="1"/>
</dbReference>
<feature type="domain" description="VOC" evidence="1">
    <location>
        <begin position="15"/>
        <end position="130"/>
    </location>
</feature>
<evidence type="ECO:0000313" key="2">
    <source>
        <dbReference type="EMBL" id="MBD1382228.1"/>
    </source>
</evidence>
<evidence type="ECO:0000313" key="3">
    <source>
        <dbReference type="Proteomes" id="UP000626844"/>
    </source>
</evidence>
<dbReference type="SUPFAM" id="SSF54593">
    <property type="entry name" value="Glyoxalase/Bleomycin resistance protein/Dihydroxybiphenyl dioxygenase"/>
    <property type="match status" value="1"/>
</dbReference>
<dbReference type="InterPro" id="IPR052164">
    <property type="entry name" value="Anthracycline_SecMetBiosynth"/>
</dbReference>
<protein>
    <submittedName>
        <fullName evidence="2">VOC family protein</fullName>
    </submittedName>
</protein>